<dbReference type="EMBL" id="CP000431">
    <property type="protein sequence ID" value="ABG95625.1"/>
    <property type="molecule type" value="Genomic_DNA"/>
</dbReference>
<dbReference type="KEGG" id="rha:RHA1_ro03825"/>
<dbReference type="eggNOG" id="ENOG5031SW7">
    <property type="taxonomic scope" value="Bacteria"/>
</dbReference>
<dbReference type="Proteomes" id="UP000008710">
    <property type="component" value="Chromosome"/>
</dbReference>
<dbReference type="HOGENOM" id="CLU_1073157_0_0_11"/>
<name>Q0SA11_RHOJR</name>
<evidence type="ECO:0000313" key="2">
    <source>
        <dbReference type="EMBL" id="ABG95625.1"/>
    </source>
</evidence>
<gene>
    <name evidence="2" type="ordered locus">RHA1_ro03825</name>
</gene>
<organism evidence="2 3">
    <name type="scientific">Rhodococcus jostii (strain RHA1)</name>
    <dbReference type="NCBI Taxonomy" id="101510"/>
    <lineage>
        <taxon>Bacteria</taxon>
        <taxon>Bacillati</taxon>
        <taxon>Actinomycetota</taxon>
        <taxon>Actinomycetes</taxon>
        <taxon>Mycobacteriales</taxon>
        <taxon>Nocardiaceae</taxon>
        <taxon>Rhodococcus</taxon>
    </lineage>
</organism>
<accession>Q0SA11</accession>
<dbReference type="AlphaFoldDB" id="Q0SA11"/>
<feature type="region of interest" description="Disordered" evidence="1">
    <location>
        <begin position="1"/>
        <end position="23"/>
    </location>
</feature>
<reference evidence="3" key="1">
    <citation type="journal article" date="2006" name="Proc. Natl. Acad. Sci. U.S.A.">
        <title>The complete genome of Rhodococcus sp. RHA1 provides insights into a catabolic powerhouse.</title>
        <authorList>
            <person name="McLeod M.P."/>
            <person name="Warren R.L."/>
            <person name="Hsiao W.W.L."/>
            <person name="Araki N."/>
            <person name="Myhre M."/>
            <person name="Fernandes C."/>
            <person name="Miyazawa D."/>
            <person name="Wong W."/>
            <person name="Lillquist A.L."/>
            <person name="Wang D."/>
            <person name="Dosanjh M."/>
            <person name="Hara H."/>
            <person name="Petrescu A."/>
            <person name="Morin R.D."/>
            <person name="Yang G."/>
            <person name="Stott J.M."/>
            <person name="Schein J.E."/>
            <person name="Shin H."/>
            <person name="Smailus D."/>
            <person name="Siddiqui A.S."/>
            <person name="Marra M.A."/>
            <person name="Jones S.J.M."/>
            <person name="Holt R."/>
            <person name="Brinkman F.S.L."/>
            <person name="Miyauchi K."/>
            <person name="Fukuda M."/>
            <person name="Davies J.E."/>
            <person name="Mohn W.W."/>
            <person name="Eltis L.D."/>
        </authorList>
    </citation>
    <scope>NUCLEOTIDE SEQUENCE [LARGE SCALE GENOMIC DNA]</scope>
    <source>
        <strain evidence="3">RHA1</strain>
    </source>
</reference>
<sequence length="298" mass="33064">MRPYWGSRGYADEASPQVNSYDHRITRQCAGDETGEDRPVASRVRLGNVREVRDHPLGMTETGFRADLTQHEAFARGRGPFPGDADSVRSERELFVTAPDDEVLAVATITGVREHDGELVVDGDLVVDHERVGTRLLIRTPAENVFSCADEESAWAGSIERARWVYVRALVEVASVKTASYDRRLAGADPAADPEVTRATANETMQVVPRYVMIHRSGKLRLGGPYADTADWDSHVEPWTDYGYVDCLRLDDVLGTSGDLDIDVLRPLTSRAAAAELLESLGWDKVIRRFVDDRTPPQ</sequence>
<evidence type="ECO:0000313" key="3">
    <source>
        <dbReference type="Proteomes" id="UP000008710"/>
    </source>
</evidence>
<proteinExistence type="predicted"/>
<evidence type="ECO:0000256" key="1">
    <source>
        <dbReference type="SAM" id="MobiDB-lite"/>
    </source>
</evidence>
<protein>
    <submittedName>
        <fullName evidence="2">Uncharacterized protein</fullName>
    </submittedName>
</protein>